<dbReference type="Pfam" id="PF00041">
    <property type="entry name" value="fn3"/>
    <property type="match status" value="1"/>
</dbReference>
<dbReference type="PANTHER" id="PTHR30032:SF8">
    <property type="entry name" value="GERMINATION-SPECIFIC N-ACETYLMURAMOYL-L-ALANINE AMIDASE"/>
    <property type="match status" value="1"/>
</dbReference>
<dbReference type="Pfam" id="PF13472">
    <property type="entry name" value="Lipase_GDSL_2"/>
    <property type="match status" value="1"/>
</dbReference>
<keyword evidence="4" id="KW-1185">Reference proteome</keyword>
<dbReference type="KEGG" id="dai:Desaci_4498"/>
<evidence type="ECO:0000259" key="2">
    <source>
        <dbReference type="PROSITE" id="PS50853"/>
    </source>
</evidence>
<dbReference type="eggNOG" id="COG2755">
    <property type="taxonomic scope" value="Bacteria"/>
</dbReference>
<dbReference type="InterPro" id="IPR036116">
    <property type="entry name" value="FN3_sf"/>
</dbReference>
<dbReference type="InterPro" id="IPR044060">
    <property type="entry name" value="Bacterial_rp_domain"/>
</dbReference>
<dbReference type="InterPro" id="IPR007253">
    <property type="entry name" value="Cell_wall-bd_2"/>
</dbReference>
<evidence type="ECO:0000313" key="3">
    <source>
        <dbReference type="EMBL" id="AFM43339.1"/>
    </source>
</evidence>
<dbReference type="Pfam" id="PF18998">
    <property type="entry name" value="Flg_new_2"/>
    <property type="match status" value="2"/>
</dbReference>
<reference evidence="3 4" key="1">
    <citation type="journal article" date="2012" name="J. Bacteriol.">
        <title>Complete genome sequences of Desulfosporosinus orientis DSM765T, Desulfosporosinus youngiae DSM17734T, Desulfosporosinus meridiei DSM13257T, and Desulfosporosinus acidiphilus DSM22704T.</title>
        <authorList>
            <person name="Pester M."/>
            <person name="Brambilla E."/>
            <person name="Alazard D."/>
            <person name="Rattei T."/>
            <person name="Weinmaier T."/>
            <person name="Han J."/>
            <person name="Lucas S."/>
            <person name="Lapidus A."/>
            <person name="Cheng J.F."/>
            <person name="Goodwin L."/>
            <person name="Pitluck S."/>
            <person name="Peters L."/>
            <person name="Ovchinnikova G."/>
            <person name="Teshima H."/>
            <person name="Detter J.C."/>
            <person name="Han C.S."/>
            <person name="Tapia R."/>
            <person name="Land M.L."/>
            <person name="Hauser L."/>
            <person name="Kyrpides N.C."/>
            <person name="Ivanova N.N."/>
            <person name="Pagani I."/>
            <person name="Huntmann M."/>
            <person name="Wei C.L."/>
            <person name="Davenport K.W."/>
            <person name="Daligault H."/>
            <person name="Chain P.S."/>
            <person name="Chen A."/>
            <person name="Mavromatis K."/>
            <person name="Markowitz V."/>
            <person name="Szeto E."/>
            <person name="Mikhailova N."/>
            <person name="Pati A."/>
            <person name="Wagner M."/>
            <person name="Woyke T."/>
            <person name="Ollivier B."/>
            <person name="Klenk H.P."/>
            <person name="Spring S."/>
            <person name="Loy A."/>
        </authorList>
    </citation>
    <scope>NUCLEOTIDE SEQUENCE [LARGE SCALE GENOMIC DNA]</scope>
    <source>
        <strain evidence="4">DSM 22704 / JCM 16185 / SJ4</strain>
    </source>
</reference>
<dbReference type="Gene3D" id="2.60.40.1120">
    <property type="entry name" value="Carboxypeptidase-like, regulatory domain"/>
    <property type="match status" value="1"/>
</dbReference>
<dbReference type="eggNOG" id="COG2911">
    <property type="taxonomic scope" value="Bacteria"/>
</dbReference>
<dbReference type="InterPro" id="IPR013783">
    <property type="entry name" value="Ig-like_fold"/>
</dbReference>
<dbReference type="Pfam" id="PF04122">
    <property type="entry name" value="CW_binding_2"/>
    <property type="match status" value="3"/>
</dbReference>
<dbReference type="Gene3D" id="3.40.50.1110">
    <property type="entry name" value="SGNH hydrolase"/>
    <property type="match status" value="1"/>
</dbReference>
<dbReference type="STRING" id="646529.Desaci_4498"/>
<dbReference type="Gene3D" id="2.60.40.10">
    <property type="entry name" value="Immunoglobulins"/>
    <property type="match status" value="3"/>
</dbReference>
<dbReference type="EMBL" id="CP003639">
    <property type="protein sequence ID" value="AFM43339.1"/>
    <property type="molecule type" value="Genomic_DNA"/>
</dbReference>
<feature type="compositionally biased region" description="Low complexity" evidence="1">
    <location>
        <begin position="1233"/>
        <end position="1259"/>
    </location>
</feature>
<dbReference type="RefSeq" id="WP_014829322.1">
    <property type="nucleotide sequence ID" value="NC_018068.1"/>
</dbReference>
<dbReference type="InterPro" id="IPR051922">
    <property type="entry name" value="Bact_Sporulation_Assoc"/>
</dbReference>
<dbReference type="OrthoDB" id="9757737at2"/>
<dbReference type="Pfam" id="PF01833">
    <property type="entry name" value="TIG"/>
    <property type="match status" value="1"/>
</dbReference>
<proteinExistence type="predicted"/>
<dbReference type="InterPro" id="IPR002909">
    <property type="entry name" value="IPT_dom"/>
</dbReference>
<gene>
    <name evidence="3" type="ordered locus">Desaci_4498</name>
</gene>
<evidence type="ECO:0000313" key="4">
    <source>
        <dbReference type="Proteomes" id="UP000002892"/>
    </source>
</evidence>
<dbReference type="SUPFAM" id="SSF49265">
    <property type="entry name" value="Fibronectin type III"/>
    <property type="match status" value="1"/>
</dbReference>
<dbReference type="SMART" id="SM00060">
    <property type="entry name" value="FN3"/>
    <property type="match status" value="1"/>
</dbReference>
<dbReference type="InterPro" id="IPR041498">
    <property type="entry name" value="Big_6"/>
</dbReference>
<sequence length="1796" mass="182784">MTFNRAKGAVRLWVQASGLIILTLLFSILGSRIAMANTVNLPASTQDIFSGASYDGFTFSVNAPGGGPMCLNGSLFSIAPALGFNIDTSGSYVPGNVDFRIRKTDSTKFQISSMQAEDFFIMGSNYTITGYADGTQRYSDTINFETPKSGTSAGSITYDCSGGISGTLTFNNWTGIDEIRITGPDISLGIGNINYIPGQTAAPTISTPITAGSKAVSGTAVANAAITLSKNGSLLGTATADAGGNWSYSSAASFSAGNTISVTAQGVGDDVSAPATATVVATVPGAPTGVSATAGNSWATVNFTAPVSDGGSPIASYTVTSNPGGLTATGSASPITISGLVNGTSYSFTVTAANGVGTSGASASSNSVTPSHTNAAPVVTVSGGTTSFTEGSSAVAVDPGLTVNDSDNTTLASATVSLGAGFQVGEDILSFINTDPATFGDISAFSNASTGVLTLTSAGAKATLNQWQAALRSVTYNNSSESPDISMRTVSFVVNDGTDNSIVVTKDLSVMAVNDSPSVTAPGSITVYENQATPLTGISFSDTDAGSGSVTVDFTATSSTFSAISGGGVIASGTGTSSLELTGTISNINAYITANNVSVTMNINSGPGSLTITINDNGNTGSGGALSGSSSIMLVPKPRISSLSPMSGSAAGGTSVSITGSGFSGATDVKFGSTSVTGYTVINDSLITVTSPAGSGLVDVTVTGPGGTSAPSPNDQFTYLVPNQDQGAPTGLTGITPTTAANNDGKITGVSDSMEYRLQGAATFTPVTALATEITDLAAGTYQVRYAARTGFNAGTAADVVVPAYIPPITPPISSSSSFLSLGDSIACGMSAATGSDYSHLFYNHLLADSAFSQLTLNNLAVSGDKSSDLLQRLQTPQYITAVGNAKVITISIGGDNLLSPVIASVCTAFGVNPASPNLTADLAAAMAVNPNKNAILTSLANSPALRQALQSGVGQFGTDFPQIIAAIKTLSPQAQIYVLNLYNPFGEQDPLYPVFDPLIRGINQVLSNNAGLGYRVADVYTKFRNTSGAVAFNLGAIQLDPHPTTAGHGAIYQALLNAESGQLPLSYYTVNIAPLTGGSITAISSSATSGSAISLAITPDNGMQLKPGTLVYNDGITNHSINGTSFTMPAANVVVKAEFEATATTSGAIYYSVDIGSLTGGNITASPTLATSGSAISLTITPDNGMQLKPGTLVYNNGITNYVISGTGFTMPAANVVITAEFEIISPAQGVSSDNRGGSYSSSSPVSTSTSTSTTISGKVIDSTSGDTLANAAVTVMTDSNGKTTISMKAAQTVMYKQSNGTTDSLSDLSKIAVTGNNGMTAAISADGTIQVSDLAKGTDNNFAITYDLGNGQKITIGTLDINVDSNGNVTVTTTLIDPYGIITDAATGKALESVHVTLYYADTERNKASGKTPDAVVALPGISGFGPNDNKNPQDSDKSGAYGFMVFPNSDYYIVATKDGYESYKSMTIAVEQEIVKWDFKMSRPLTGVTRLSGNSCVDTALAIAKASYTGKVNSVILTTAENYPDALAGSVLAYKLNAPILLVGSTDADQEKVLDYMKNDLDSSGTVYILGGTAAVSSAVESKVTACGFTKITRLGGTDRYETSAKIADQLAVKTGTPIVLAYGENYPDALSISSIAAQMQAPILLVSNDGISDSIRQEIQSIKPSKVYIIGGEGVISSTVESQIQQLSGLSQANIVRIWGADRYATSLAAAKYFNLASPTICIATGGNFPDALAGSSYAANHNASILLVDDSMSDQLENYLLNKKLTSAAIFGGEAVISKMIEQKINGLIEK</sequence>
<organism evidence="3 4">
    <name type="scientific">Desulfosporosinus acidiphilus (strain DSM 22704 / JCM 16185 / SJ4)</name>
    <dbReference type="NCBI Taxonomy" id="646529"/>
    <lineage>
        <taxon>Bacteria</taxon>
        <taxon>Bacillati</taxon>
        <taxon>Bacillota</taxon>
        <taxon>Clostridia</taxon>
        <taxon>Eubacteriales</taxon>
        <taxon>Desulfitobacteriaceae</taxon>
        <taxon>Desulfosporosinus</taxon>
    </lineage>
</organism>
<dbReference type="SMART" id="SM00429">
    <property type="entry name" value="IPT"/>
    <property type="match status" value="1"/>
</dbReference>
<dbReference type="CDD" id="cd00102">
    <property type="entry name" value="IPT"/>
    <property type="match status" value="1"/>
</dbReference>
<dbReference type="SUPFAM" id="SSF49464">
    <property type="entry name" value="Carboxypeptidase regulatory domain-like"/>
    <property type="match status" value="1"/>
</dbReference>
<dbReference type="Pfam" id="PF17936">
    <property type="entry name" value="Big_6"/>
    <property type="match status" value="1"/>
</dbReference>
<dbReference type="SUPFAM" id="SSF52266">
    <property type="entry name" value="SGNH hydrolase"/>
    <property type="match status" value="1"/>
</dbReference>
<dbReference type="InterPro" id="IPR013830">
    <property type="entry name" value="SGNH_hydro"/>
</dbReference>
<dbReference type="PANTHER" id="PTHR30032">
    <property type="entry name" value="N-ACETYLMURAMOYL-L-ALANINE AMIDASE-RELATED"/>
    <property type="match status" value="1"/>
</dbReference>
<dbReference type="PROSITE" id="PS50853">
    <property type="entry name" value="FN3"/>
    <property type="match status" value="1"/>
</dbReference>
<feature type="domain" description="Fibronectin type-III" evidence="2">
    <location>
        <begin position="283"/>
        <end position="372"/>
    </location>
</feature>
<name>I4DC15_DESAJ</name>
<dbReference type="CDD" id="cd00063">
    <property type="entry name" value="FN3"/>
    <property type="match status" value="1"/>
</dbReference>
<dbReference type="SUPFAM" id="SSF81296">
    <property type="entry name" value="E set domains"/>
    <property type="match status" value="1"/>
</dbReference>
<dbReference type="HOGENOM" id="CLU_238197_0_0_9"/>
<dbReference type="InterPro" id="IPR008969">
    <property type="entry name" value="CarboxyPept-like_regulatory"/>
</dbReference>
<evidence type="ECO:0000256" key="1">
    <source>
        <dbReference type="SAM" id="MobiDB-lite"/>
    </source>
</evidence>
<accession>I4DC15</accession>
<dbReference type="Proteomes" id="UP000002892">
    <property type="component" value="Chromosome"/>
</dbReference>
<dbReference type="eggNOG" id="COG2247">
    <property type="taxonomic scope" value="Bacteria"/>
</dbReference>
<feature type="region of interest" description="Disordered" evidence="1">
    <location>
        <begin position="1232"/>
        <end position="1259"/>
    </location>
</feature>
<dbReference type="InterPro" id="IPR036514">
    <property type="entry name" value="SGNH_hydro_sf"/>
</dbReference>
<protein>
    <submittedName>
        <fullName evidence="3">Cell wall-binding protein</fullName>
    </submittedName>
</protein>
<dbReference type="InterPro" id="IPR003961">
    <property type="entry name" value="FN3_dom"/>
</dbReference>
<dbReference type="InterPro" id="IPR014756">
    <property type="entry name" value="Ig_E-set"/>
</dbReference>
<dbReference type="Gene3D" id="3.40.50.12090">
    <property type="match status" value="2"/>
</dbReference>